<evidence type="ECO:0000313" key="3">
    <source>
        <dbReference type="EMBL" id="MBR0597589.1"/>
    </source>
</evidence>
<reference evidence="3" key="2">
    <citation type="submission" date="2021-04" db="EMBL/GenBank/DDBJ databases">
        <authorList>
            <person name="Liu J."/>
        </authorList>
    </citation>
    <scope>NUCLEOTIDE SEQUENCE</scope>
    <source>
        <strain evidence="3">BAD-6</strain>
    </source>
</reference>
<feature type="chain" id="PRO_5039477282" evidence="2">
    <location>
        <begin position="20"/>
        <end position="335"/>
    </location>
</feature>
<dbReference type="Gene3D" id="3.40.190.150">
    <property type="entry name" value="Bordetella uptake gene, domain 1"/>
    <property type="match status" value="1"/>
</dbReference>
<dbReference type="Gene3D" id="3.40.190.10">
    <property type="entry name" value="Periplasmic binding protein-like II"/>
    <property type="match status" value="1"/>
</dbReference>
<feature type="signal peptide" evidence="2">
    <location>
        <begin position="1"/>
        <end position="19"/>
    </location>
</feature>
<name>A0A8J7VZI6_9FIRM</name>
<keyword evidence="2" id="KW-0732">Signal</keyword>
<dbReference type="Pfam" id="PF03401">
    <property type="entry name" value="TctC"/>
    <property type="match status" value="1"/>
</dbReference>
<proteinExistence type="inferred from homology"/>
<sequence length="335" mass="35819">MKKLIAIIMTITLLAAVLAGCSSKKEAGGDAKAQSVEFPTKSINMIVGYSAGGSTDIFARLVAKYLEDLWGQTVVVTNVNGGGGAIGFTQTLQNKPDGYTVTISNGASLTIGASGNVDFTYQDFDNLGRMIIEDEVLLVSKDSPYTSLQDLIEDAKTNPGKLKVGFAGLGGFTHLAAAKFINDTGMKVGNIGYGSGSEAVVGVMGDFVDFCMQQPGEFASQFEAGELKALAIMSDERHPSDALANIPTAKEQGVDFATYQWRGISAPKGLPEEVKTKWEEALTEIANNPEFQAEVEEILLARVDCITGDEFESWLDSEDAWISPLMKELGLTEEK</sequence>
<accession>A0A8J7VZI6</accession>
<evidence type="ECO:0000256" key="1">
    <source>
        <dbReference type="ARBA" id="ARBA00006987"/>
    </source>
</evidence>
<comment type="similarity">
    <text evidence="1">Belongs to the UPF0065 (bug) family.</text>
</comment>
<gene>
    <name evidence="3" type="ORF">KCX82_06880</name>
</gene>
<dbReference type="Proteomes" id="UP000675664">
    <property type="component" value="Unassembled WGS sequence"/>
</dbReference>
<dbReference type="PANTHER" id="PTHR42928">
    <property type="entry name" value="TRICARBOXYLATE-BINDING PROTEIN"/>
    <property type="match status" value="1"/>
</dbReference>
<keyword evidence="4" id="KW-1185">Reference proteome</keyword>
<dbReference type="PANTHER" id="PTHR42928:SF5">
    <property type="entry name" value="BLR1237 PROTEIN"/>
    <property type="match status" value="1"/>
</dbReference>
<protein>
    <submittedName>
        <fullName evidence="3">Tripartite tricarboxylate transporter substrate binding protein</fullName>
    </submittedName>
</protein>
<evidence type="ECO:0000313" key="4">
    <source>
        <dbReference type="Proteomes" id="UP000675664"/>
    </source>
</evidence>
<reference evidence="3" key="1">
    <citation type="submission" date="2021-04" db="EMBL/GenBank/DDBJ databases">
        <title>Sinoanaerobacter chloroacetimidivorans sp. nov., an obligate anaerobic bacterium isolated from anaerobic sludge.</title>
        <authorList>
            <person name="Bao Y."/>
        </authorList>
    </citation>
    <scope>NUCLEOTIDE SEQUENCE</scope>
    <source>
        <strain evidence="3">BAD-6</strain>
    </source>
</reference>
<dbReference type="InterPro" id="IPR005064">
    <property type="entry name" value="BUG"/>
</dbReference>
<dbReference type="EMBL" id="JAGSND010000003">
    <property type="protein sequence ID" value="MBR0597589.1"/>
    <property type="molecule type" value="Genomic_DNA"/>
</dbReference>
<dbReference type="PROSITE" id="PS51257">
    <property type="entry name" value="PROKAR_LIPOPROTEIN"/>
    <property type="match status" value="1"/>
</dbReference>
<dbReference type="AlphaFoldDB" id="A0A8J7VZI6"/>
<evidence type="ECO:0000256" key="2">
    <source>
        <dbReference type="SAM" id="SignalP"/>
    </source>
</evidence>
<dbReference type="PIRSF" id="PIRSF017082">
    <property type="entry name" value="YflP"/>
    <property type="match status" value="1"/>
</dbReference>
<comment type="caution">
    <text evidence="3">The sequence shown here is derived from an EMBL/GenBank/DDBJ whole genome shotgun (WGS) entry which is preliminary data.</text>
</comment>
<organism evidence="3 4">
    <name type="scientific">Sinanaerobacter chloroacetimidivorans</name>
    <dbReference type="NCBI Taxonomy" id="2818044"/>
    <lineage>
        <taxon>Bacteria</taxon>
        <taxon>Bacillati</taxon>
        <taxon>Bacillota</taxon>
        <taxon>Clostridia</taxon>
        <taxon>Peptostreptococcales</taxon>
        <taxon>Anaerovoracaceae</taxon>
        <taxon>Sinanaerobacter</taxon>
    </lineage>
</organism>
<dbReference type="InterPro" id="IPR042100">
    <property type="entry name" value="Bug_dom1"/>
</dbReference>
<dbReference type="SUPFAM" id="SSF53850">
    <property type="entry name" value="Periplasmic binding protein-like II"/>
    <property type="match status" value="1"/>
</dbReference>
<dbReference type="CDD" id="cd07012">
    <property type="entry name" value="PBP2_Bug_TTT"/>
    <property type="match status" value="1"/>
</dbReference>